<dbReference type="PRINTS" id="PR00134">
    <property type="entry name" value="GLHYDRLASE10"/>
</dbReference>
<proteinExistence type="inferred from homology"/>
<organism evidence="12 13">
    <name type="scientific">Amphiplicatus metriothermophilus</name>
    <dbReference type="NCBI Taxonomy" id="1519374"/>
    <lineage>
        <taxon>Bacteria</taxon>
        <taxon>Pseudomonadati</taxon>
        <taxon>Pseudomonadota</taxon>
        <taxon>Alphaproteobacteria</taxon>
        <taxon>Parvularculales</taxon>
        <taxon>Parvularculaceae</taxon>
        <taxon>Amphiplicatus</taxon>
    </lineage>
</organism>
<dbReference type="AlphaFoldDB" id="A0A239PY59"/>
<keyword evidence="7 9" id="KW-0326">Glycosidase</keyword>
<dbReference type="GO" id="GO:0045493">
    <property type="term" value="P:xylan catabolic process"/>
    <property type="evidence" value="ECO:0007669"/>
    <property type="project" value="UniProtKB-KW"/>
</dbReference>
<evidence type="ECO:0000256" key="9">
    <source>
        <dbReference type="RuleBase" id="RU361174"/>
    </source>
</evidence>
<keyword evidence="3 12" id="KW-0858">Xylan degradation</keyword>
<evidence type="ECO:0000256" key="8">
    <source>
        <dbReference type="ARBA" id="ARBA00023326"/>
    </source>
</evidence>
<dbReference type="RefSeq" id="WP_089412721.1">
    <property type="nucleotide sequence ID" value="NZ_FZQA01000005.1"/>
</dbReference>
<comment type="similarity">
    <text evidence="2 9">Belongs to the glycosyl hydrolase 10 (cellulase F) family.</text>
</comment>
<evidence type="ECO:0000259" key="11">
    <source>
        <dbReference type="PROSITE" id="PS51760"/>
    </source>
</evidence>
<dbReference type="PANTHER" id="PTHR31490">
    <property type="entry name" value="GLYCOSYL HYDROLASE"/>
    <property type="match status" value="1"/>
</dbReference>
<dbReference type="OrthoDB" id="9815836at2"/>
<dbReference type="PANTHER" id="PTHR31490:SF88">
    <property type="entry name" value="BETA-XYLANASE"/>
    <property type="match status" value="1"/>
</dbReference>
<dbReference type="SUPFAM" id="SSF51445">
    <property type="entry name" value="(Trans)glycosidases"/>
    <property type="match status" value="1"/>
</dbReference>
<keyword evidence="13" id="KW-1185">Reference proteome</keyword>
<dbReference type="PROSITE" id="PS51760">
    <property type="entry name" value="GH10_2"/>
    <property type="match status" value="1"/>
</dbReference>
<dbReference type="GO" id="GO:0031176">
    <property type="term" value="F:endo-1,4-beta-xylanase activity"/>
    <property type="evidence" value="ECO:0007669"/>
    <property type="project" value="UniProtKB-EC"/>
</dbReference>
<evidence type="ECO:0000256" key="1">
    <source>
        <dbReference type="ARBA" id="ARBA00000681"/>
    </source>
</evidence>
<reference evidence="12 13" key="1">
    <citation type="submission" date="2017-07" db="EMBL/GenBank/DDBJ databases">
        <authorList>
            <person name="Sun Z.S."/>
            <person name="Albrecht U."/>
            <person name="Echele G."/>
            <person name="Lee C.C."/>
        </authorList>
    </citation>
    <scope>NUCLEOTIDE SEQUENCE [LARGE SCALE GENOMIC DNA]</scope>
    <source>
        <strain evidence="12 13">CGMCC 1.12710</strain>
    </source>
</reference>
<dbReference type="InterPro" id="IPR001000">
    <property type="entry name" value="GH10_dom"/>
</dbReference>
<evidence type="ECO:0000256" key="3">
    <source>
        <dbReference type="ARBA" id="ARBA00022651"/>
    </source>
</evidence>
<evidence type="ECO:0000256" key="4">
    <source>
        <dbReference type="ARBA" id="ARBA00022729"/>
    </source>
</evidence>
<evidence type="ECO:0000256" key="6">
    <source>
        <dbReference type="ARBA" id="ARBA00023277"/>
    </source>
</evidence>
<dbReference type="EMBL" id="FZQA01000005">
    <property type="protein sequence ID" value="SNT74597.1"/>
    <property type="molecule type" value="Genomic_DNA"/>
</dbReference>
<keyword evidence="8 9" id="KW-0624">Polysaccharide degradation</keyword>
<accession>A0A239PY59</accession>
<evidence type="ECO:0000256" key="2">
    <source>
        <dbReference type="ARBA" id="ARBA00007495"/>
    </source>
</evidence>
<gene>
    <name evidence="12" type="ORF">SAMN06297382_2264</name>
</gene>
<evidence type="ECO:0000256" key="5">
    <source>
        <dbReference type="ARBA" id="ARBA00022801"/>
    </source>
</evidence>
<feature type="chain" id="PRO_5013258147" description="Beta-xylanase" evidence="10">
    <location>
        <begin position="31"/>
        <end position="378"/>
    </location>
</feature>
<dbReference type="Pfam" id="PF00331">
    <property type="entry name" value="Glyco_hydro_10"/>
    <property type="match status" value="1"/>
</dbReference>
<sequence length="378" mass="42227">MTKHDRRKILKLAASAAAVGPLSLAAGACARNAPAGAGADATPLKDLAAAKGLRFGSAMAAHQLSDPRYVEVIRRECGVIVAENEHKWYVIHPQSDQWNFQPADALVDFAKTEGLGMRGHTLLWHHPRWLPDWVNALEFDSAAQAEAMLGDYVTRVASRYHPFIYSWDVVNEAVDDKTGALRETAFSRAMGPEAIDFCFHKAKEAAPDATLAYNDYMSWESGNENHRKGVLKLLERLVKNGVPIDALGVQSHSNYDMPDAFTPEKQRAWREFVDEVVAMGLDVYLTEFDVNDTDLPPDVETRDRLMAGYAKDYLDMMLSYEQTKDLLVWGMVDSYSWLQDFLPREDGVPKRPTLYDAAYRPKPLREAVAAALRAAPAR</sequence>
<dbReference type="InterPro" id="IPR044846">
    <property type="entry name" value="GH10"/>
</dbReference>
<dbReference type="EC" id="3.2.1.8" evidence="9"/>
<feature type="domain" description="GH10" evidence="11">
    <location>
        <begin position="38"/>
        <end position="371"/>
    </location>
</feature>
<evidence type="ECO:0000313" key="13">
    <source>
        <dbReference type="Proteomes" id="UP000198346"/>
    </source>
</evidence>
<evidence type="ECO:0000256" key="10">
    <source>
        <dbReference type="SAM" id="SignalP"/>
    </source>
</evidence>
<dbReference type="SMART" id="SM00633">
    <property type="entry name" value="Glyco_10"/>
    <property type="match status" value="1"/>
</dbReference>
<feature type="signal peptide" evidence="10">
    <location>
        <begin position="1"/>
        <end position="30"/>
    </location>
</feature>
<comment type="catalytic activity">
    <reaction evidence="1 9">
        <text>Endohydrolysis of (1-&gt;4)-beta-D-xylosidic linkages in xylans.</text>
        <dbReference type="EC" id="3.2.1.8"/>
    </reaction>
</comment>
<dbReference type="Proteomes" id="UP000198346">
    <property type="component" value="Unassembled WGS sequence"/>
</dbReference>
<name>A0A239PY59_9PROT</name>
<dbReference type="InterPro" id="IPR017853">
    <property type="entry name" value="GH"/>
</dbReference>
<protein>
    <recommendedName>
        <fullName evidence="9">Beta-xylanase</fullName>
        <ecNumber evidence="9">3.2.1.8</ecNumber>
    </recommendedName>
</protein>
<keyword evidence="6 9" id="KW-0119">Carbohydrate metabolism</keyword>
<keyword evidence="5 9" id="KW-0378">Hydrolase</keyword>
<dbReference type="PROSITE" id="PS51257">
    <property type="entry name" value="PROKAR_LIPOPROTEIN"/>
    <property type="match status" value="1"/>
</dbReference>
<keyword evidence="4 10" id="KW-0732">Signal</keyword>
<dbReference type="Gene3D" id="3.20.20.80">
    <property type="entry name" value="Glycosidases"/>
    <property type="match status" value="1"/>
</dbReference>
<evidence type="ECO:0000256" key="7">
    <source>
        <dbReference type="ARBA" id="ARBA00023295"/>
    </source>
</evidence>
<dbReference type="PROSITE" id="PS51318">
    <property type="entry name" value="TAT"/>
    <property type="match status" value="1"/>
</dbReference>
<evidence type="ECO:0000313" key="12">
    <source>
        <dbReference type="EMBL" id="SNT74597.1"/>
    </source>
</evidence>
<dbReference type="InterPro" id="IPR006311">
    <property type="entry name" value="TAT_signal"/>
</dbReference>